<protein>
    <submittedName>
        <fullName evidence="1">Uncharacterized protein</fullName>
    </submittedName>
</protein>
<evidence type="ECO:0000313" key="2">
    <source>
        <dbReference type="Proteomes" id="UP001065298"/>
    </source>
</evidence>
<evidence type="ECO:0000313" key="1">
    <source>
        <dbReference type="EMBL" id="KAI8683419.1"/>
    </source>
</evidence>
<keyword evidence="2" id="KW-1185">Reference proteome</keyword>
<sequence length="892" mass="99890">MHLFSLVELTSLLSVAAAGSILFENGTVITFDNKTQKNVILYNTSVLVVGDTIAAIMANGAQPSDLPADVEIIPTDGMILSPGFVDTHRHTWQTTYRTIASNTTLAEYFSRYSPFSNVLGLFSPGDFYLSQMVGLFEALNAGVTSLLDHSHNIAAKEDADAALDAYLDSGARVFFGYNFDPRGNFSIPDRAAHFRELQKDSRLSGSAVTIGLSCDAWHGLNEPNLKILVDLLRNDNVSVLTSHWLDGIWNAAHRPSFFEELGLLNQSFPIVLSHATFIQQTEYDLLKKYNHYISITPESEMHFGHTNYESDFVMDQASLGVDTHATYSGDIITQARIWLQSVRLRSFKRTLDEMKIPRTSPMSVNQAFHLATRAGAQALRRNDLGVIAVGAKADIVALDEVRNLLLTREILSSCSKIRHLKCDEEKPTCCRCRKDHVRCDGYAPPKSISMAKNKQAEAQNTEPLSLVAISPLVTDTPLEKSYFHHFYHWTCKQLSLAPGSSNFWIRHVLPLSHTSEPIKHAIIAVAAAHQMFMAGHDPRSPQHMRVLTTQYTKAVSRIIPHMSVDSVDSIQCALVCCLLFIAFEGILGRYAESVRHLRAGNRLLTLPALAYRKMDHPLTRKLNEIFSILSHEASNFMDEPIIPDTQQRWATAQIRASSDTSSVPFYDLDEAAYELRELNLLFTKISKQDFRRISELAGGQDQCCSEHANASFEELQRRFRQWITRIELTTAVLGHPKPPHPAANQLLSLTLAQKFWCMNAYFAPEISEDPIADFLDAAESLAKSLTNRDHFTFSLEGDLVSSLSFVVRVCSDTETRNRALSLLRSLNRREGIWDSREIVQMHEATLSLDNHESWYEREVPGGIPGYVAELARISTRIDSANSILLTARHNNA</sequence>
<gene>
    <name evidence="1" type="ORF">NCS57_00006100</name>
</gene>
<reference evidence="1" key="1">
    <citation type="submission" date="2022-06" db="EMBL/GenBank/DDBJ databases">
        <title>Fusarium solani species complex genomes reveal bases of compartmentalisation and animal pathogenesis.</title>
        <authorList>
            <person name="Tsai I.J."/>
        </authorList>
    </citation>
    <scope>NUCLEOTIDE SEQUENCE</scope>
    <source>
        <strain evidence="1">Fu6.1</strain>
    </source>
</reference>
<accession>A0ACC0RE58</accession>
<comment type="caution">
    <text evidence="1">The sequence shown here is derived from an EMBL/GenBank/DDBJ whole genome shotgun (WGS) entry which is preliminary data.</text>
</comment>
<dbReference type="EMBL" id="CM046503">
    <property type="protein sequence ID" value="KAI8683419.1"/>
    <property type="molecule type" value="Genomic_DNA"/>
</dbReference>
<name>A0ACC0RE58_9HYPO</name>
<organism evidence="1 2">
    <name type="scientific">Fusarium keratoplasticum</name>
    <dbReference type="NCBI Taxonomy" id="1328300"/>
    <lineage>
        <taxon>Eukaryota</taxon>
        <taxon>Fungi</taxon>
        <taxon>Dikarya</taxon>
        <taxon>Ascomycota</taxon>
        <taxon>Pezizomycotina</taxon>
        <taxon>Sordariomycetes</taxon>
        <taxon>Hypocreomycetidae</taxon>
        <taxon>Hypocreales</taxon>
        <taxon>Nectriaceae</taxon>
        <taxon>Fusarium</taxon>
        <taxon>Fusarium solani species complex</taxon>
    </lineage>
</organism>
<dbReference type="Proteomes" id="UP001065298">
    <property type="component" value="Chromosome 1"/>
</dbReference>
<proteinExistence type="predicted"/>